<name>A0A848BCW7_9FIRM</name>
<sequence>MLRLSVKDLKKGMIVAQSIYNNHGGSYLVRGSAITPEYIRQLQKIGIPTVNVTSADPNFQLLPPEDVVQETTRIDAIQHVFEAFQSIEQEGRLDAEAMERVSDNILIDLIQRKENLIQLTDIRLHDTYTFAHSVNVAILSAMLGLHCHYTKKDLTLLTLGALLHDLGKIGIPAEILTKNTRLTDEEFATIKQHPELGAKRIHEMDHILPSTSLLAAIAREHHEHIDGRGYPRGLDGEKIHRFAKIVAIADVYDALTSERPYKRAYTPNVAYNIMKNVNIGQFDETLLDIFFNNVAIYPVGTILKTTWGYAIVKQCEFGKTESPTIILFADLDGKVLKEPITIHLADDPRGTKAIQMVIADNELRHFIHSLSVDPSIYLQEA</sequence>
<dbReference type="SMART" id="SM00471">
    <property type="entry name" value="HDc"/>
    <property type="match status" value="1"/>
</dbReference>
<evidence type="ECO:0000313" key="3">
    <source>
        <dbReference type="Proteomes" id="UP000543804"/>
    </source>
</evidence>
<dbReference type="InterPro" id="IPR037522">
    <property type="entry name" value="HD_GYP_dom"/>
</dbReference>
<evidence type="ECO:0000259" key="1">
    <source>
        <dbReference type="PROSITE" id="PS51832"/>
    </source>
</evidence>
<accession>A0A848BCW7</accession>
<reference evidence="2 3" key="1">
    <citation type="submission" date="2020-04" db="EMBL/GenBank/DDBJ databases">
        <authorList>
            <person name="Hitch T.C.A."/>
            <person name="Wylensek D."/>
            <person name="Clavel T."/>
        </authorList>
    </citation>
    <scope>NUCLEOTIDE SEQUENCE [LARGE SCALE GENOMIC DNA]</scope>
    <source>
        <strain evidence="2 3">PG-130-P53-12</strain>
    </source>
</reference>
<dbReference type="Gene3D" id="1.10.3210.10">
    <property type="entry name" value="Hypothetical protein af1432"/>
    <property type="match status" value="1"/>
</dbReference>
<dbReference type="InterPro" id="IPR003607">
    <property type="entry name" value="HD/PDEase_dom"/>
</dbReference>
<protein>
    <submittedName>
        <fullName evidence="2">HD-GYP domain-containing protein</fullName>
    </submittedName>
</protein>
<feature type="domain" description="HD-GYP" evidence="1">
    <location>
        <begin position="107"/>
        <end position="306"/>
    </location>
</feature>
<dbReference type="AlphaFoldDB" id="A0A848BCW7"/>
<evidence type="ECO:0000313" key="2">
    <source>
        <dbReference type="EMBL" id="NMD99067.1"/>
    </source>
</evidence>
<proteinExistence type="predicted"/>
<gene>
    <name evidence="2" type="ORF">HF878_06170</name>
</gene>
<comment type="caution">
    <text evidence="2">The sequence shown here is derived from an EMBL/GenBank/DDBJ whole genome shotgun (WGS) entry which is preliminary data.</text>
</comment>
<dbReference type="Pfam" id="PF13487">
    <property type="entry name" value="HD_5"/>
    <property type="match status" value="1"/>
</dbReference>
<dbReference type="PANTHER" id="PTHR43155">
    <property type="entry name" value="CYCLIC DI-GMP PHOSPHODIESTERASE PA4108-RELATED"/>
    <property type="match status" value="1"/>
</dbReference>
<dbReference type="PANTHER" id="PTHR43155:SF2">
    <property type="entry name" value="CYCLIC DI-GMP PHOSPHODIESTERASE PA4108"/>
    <property type="match status" value="1"/>
</dbReference>
<dbReference type="EMBL" id="JABAFA010000018">
    <property type="protein sequence ID" value="NMD99067.1"/>
    <property type="molecule type" value="Genomic_DNA"/>
</dbReference>
<dbReference type="Proteomes" id="UP000543804">
    <property type="component" value="Unassembled WGS sequence"/>
</dbReference>
<dbReference type="CDD" id="cd00077">
    <property type="entry name" value="HDc"/>
    <property type="match status" value="1"/>
</dbReference>
<dbReference type="PROSITE" id="PS51832">
    <property type="entry name" value="HD_GYP"/>
    <property type="match status" value="1"/>
</dbReference>
<organism evidence="2 3">
    <name type="scientific">Selenomonas bovis</name>
    <dbReference type="NCBI Taxonomy" id="416586"/>
    <lineage>
        <taxon>Bacteria</taxon>
        <taxon>Bacillati</taxon>
        <taxon>Bacillota</taxon>
        <taxon>Negativicutes</taxon>
        <taxon>Selenomonadales</taxon>
        <taxon>Selenomonadaceae</taxon>
        <taxon>Selenomonas</taxon>
    </lineage>
</organism>
<keyword evidence="3" id="KW-1185">Reference proteome</keyword>
<dbReference type="SUPFAM" id="SSF109604">
    <property type="entry name" value="HD-domain/PDEase-like"/>
    <property type="match status" value="1"/>
</dbReference>
<dbReference type="RefSeq" id="WP_019542953.1">
    <property type="nucleotide sequence ID" value="NZ_DBGAXS010000003.1"/>
</dbReference>